<sequence>MHLLKRTTSLQHSKSIERDPSQLTNLYASKQNALPTSFYRGFWSSSQANNSQHFLMDSSASPVEQSENLPSTEDPIIQYILIRKDLLEALKWPVGAIIAQACHASVAAITANLSDNEVVAYLNRQDNMRKVVLAVNSETELRKFSAKLAEKNVQHKLWIEQPEGIPTCIATKPIRKCVIKTAFKGLALFR</sequence>
<reference evidence="4 5" key="1">
    <citation type="journal article" date="2020" name="bioRxiv">
        <title>Metabolic contributions of an alphaproteobacterial endosymbiont in the apicomplexan Cardiosporidium cionae.</title>
        <authorList>
            <person name="Hunter E.S."/>
            <person name="Paight C.J."/>
            <person name="Lane C.E."/>
        </authorList>
    </citation>
    <scope>NUCLEOTIDE SEQUENCE [LARGE SCALE GENOMIC DNA]</scope>
    <source>
        <strain evidence="4">ESH_2018</strain>
    </source>
</reference>
<dbReference type="Pfam" id="PF01981">
    <property type="entry name" value="PTH2"/>
    <property type="match status" value="1"/>
</dbReference>
<proteinExistence type="predicted"/>
<keyword evidence="2 4" id="KW-0378">Hydrolase</keyword>
<evidence type="ECO:0000313" key="5">
    <source>
        <dbReference type="Proteomes" id="UP000823046"/>
    </source>
</evidence>
<evidence type="ECO:0000313" key="4">
    <source>
        <dbReference type="EMBL" id="KAF8822899.1"/>
    </source>
</evidence>
<protein>
    <recommendedName>
        <fullName evidence="1">peptidyl-tRNA hydrolase</fullName>
        <ecNumber evidence="1">3.1.1.29</ecNumber>
    </recommendedName>
</protein>
<comment type="catalytic activity">
    <reaction evidence="3">
        <text>an N-acyl-L-alpha-aminoacyl-tRNA + H2O = an N-acyl-L-amino acid + a tRNA + H(+)</text>
        <dbReference type="Rhea" id="RHEA:54448"/>
        <dbReference type="Rhea" id="RHEA-COMP:10123"/>
        <dbReference type="Rhea" id="RHEA-COMP:13883"/>
        <dbReference type="ChEBI" id="CHEBI:15377"/>
        <dbReference type="ChEBI" id="CHEBI:15378"/>
        <dbReference type="ChEBI" id="CHEBI:59874"/>
        <dbReference type="ChEBI" id="CHEBI:78442"/>
        <dbReference type="ChEBI" id="CHEBI:138191"/>
        <dbReference type="EC" id="3.1.1.29"/>
    </reaction>
</comment>
<name>A0ABQ7JGA7_9APIC</name>
<dbReference type="PANTHER" id="PTHR46194">
    <property type="entry name" value="PEPTIDYL-TRNA HYDROLASE PTRHD1-RELATED"/>
    <property type="match status" value="1"/>
</dbReference>
<dbReference type="InterPro" id="IPR002833">
    <property type="entry name" value="PTH2"/>
</dbReference>
<accession>A0ABQ7JGA7</accession>
<dbReference type="PANTHER" id="PTHR46194:SF1">
    <property type="entry name" value="PEPTIDYL-TRNA HYDROLASE PTRHD1-RELATED"/>
    <property type="match status" value="1"/>
</dbReference>
<organism evidence="4 5">
    <name type="scientific">Cardiosporidium cionae</name>
    <dbReference type="NCBI Taxonomy" id="476202"/>
    <lineage>
        <taxon>Eukaryota</taxon>
        <taxon>Sar</taxon>
        <taxon>Alveolata</taxon>
        <taxon>Apicomplexa</taxon>
        <taxon>Aconoidasida</taxon>
        <taxon>Nephromycida</taxon>
        <taxon>Cardiosporidium</taxon>
    </lineage>
</organism>
<dbReference type="SUPFAM" id="SSF102462">
    <property type="entry name" value="Peptidyl-tRNA hydrolase II"/>
    <property type="match status" value="1"/>
</dbReference>
<dbReference type="EC" id="3.1.1.29" evidence="1"/>
<keyword evidence="5" id="KW-1185">Reference proteome</keyword>
<evidence type="ECO:0000256" key="3">
    <source>
        <dbReference type="ARBA" id="ARBA00048707"/>
    </source>
</evidence>
<gene>
    <name evidence="4" type="ORF">IE077_002234</name>
</gene>
<dbReference type="InterPro" id="IPR023476">
    <property type="entry name" value="Pep_tRNA_hydro_II_dom_sf"/>
</dbReference>
<dbReference type="EMBL" id="JADAQX010000017">
    <property type="protein sequence ID" value="KAF8822899.1"/>
    <property type="molecule type" value="Genomic_DNA"/>
</dbReference>
<dbReference type="Proteomes" id="UP000823046">
    <property type="component" value="Unassembled WGS sequence"/>
</dbReference>
<dbReference type="Gene3D" id="3.40.1490.10">
    <property type="entry name" value="Bit1"/>
    <property type="match status" value="1"/>
</dbReference>
<evidence type="ECO:0000256" key="1">
    <source>
        <dbReference type="ARBA" id="ARBA00013260"/>
    </source>
</evidence>
<dbReference type="InterPro" id="IPR042237">
    <property type="entry name" value="PTRHD1"/>
</dbReference>
<evidence type="ECO:0000256" key="2">
    <source>
        <dbReference type="ARBA" id="ARBA00022801"/>
    </source>
</evidence>
<dbReference type="GO" id="GO:0016787">
    <property type="term" value="F:hydrolase activity"/>
    <property type="evidence" value="ECO:0007669"/>
    <property type="project" value="UniProtKB-KW"/>
</dbReference>
<dbReference type="CDD" id="cd02429">
    <property type="entry name" value="PTH2_like"/>
    <property type="match status" value="1"/>
</dbReference>
<comment type="caution">
    <text evidence="4">The sequence shown here is derived from an EMBL/GenBank/DDBJ whole genome shotgun (WGS) entry which is preliminary data.</text>
</comment>